<accession>A0A7W6EQU5</accession>
<name>A0A7W6EQU5_9BACT</name>
<dbReference type="RefSeq" id="WP_122933483.1">
    <property type="nucleotide sequence ID" value="NZ_JACIBY010000005.1"/>
</dbReference>
<evidence type="ECO:0000313" key="2">
    <source>
        <dbReference type="Proteomes" id="UP000541352"/>
    </source>
</evidence>
<dbReference type="Proteomes" id="UP000541352">
    <property type="component" value="Unassembled WGS sequence"/>
</dbReference>
<evidence type="ECO:0000313" key="1">
    <source>
        <dbReference type="EMBL" id="MBB3838771.1"/>
    </source>
</evidence>
<dbReference type="Pfam" id="PF06296">
    <property type="entry name" value="RelE"/>
    <property type="match status" value="1"/>
</dbReference>
<reference evidence="1 2" key="1">
    <citation type="submission" date="2020-08" db="EMBL/GenBank/DDBJ databases">
        <title>Genomic Encyclopedia of Type Strains, Phase IV (KMG-IV): sequencing the most valuable type-strain genomes for metagenomic binning, comparative biology and taxonomic classification.</title>
        <authorList>
            <person name="Goeker M."/>
        </authorList>
    </citation>
    <scope>NUCLEOTIDE SEQUENCE [LARGE SCALE GENOMIC DNA]</scope>
    <source>
        <strain evidence="1 2">DSM 17976</strain>
    </source>
</reference>
<proteinExistence type="predicted"/>
<organism evidence="1 2">
    <name type="scientific">Runella defluvii</name>
    <dbReference type="NCBI Taxonomy" id="370973"/>
    <lineage>
        <taxon>Bacteria</taxon>
        <taxon>Pseudomonadati</taxon>
        <taxon>Bacteroidota</taxon>
        <taxon>Cytophagia</taxon>
        <taxon>Cytophagales</taxon>
        <taxon>Spirosomataceae</taxon>
        <taxon>Runella</taxon>
    </lineage>
</organism>
<dbReference type="AlphaFoldDB" id="A0A7W6EQU5"/>
<gene>
    <name evidence="1" type="ORF">FHS57_002777</name>
</gene>
<sequence length="111" mass="12552">MSFDIIPISPFQRQAKRLIKKFPSLKGELLSLIESLKDQPFQGTSLGDGCYKIRLSIGSKNKGKSGGARVITCVYVNDNELYLLSIYDKSERSSLNDKELKELIRIVQELK</sequence>
<keyword evidence="2" id="KW-1185">Reference proteome</keyword>
<dbReference type="PIRSF" id="PIRSF039032">
    <property type="entry name" value="HigB-2"/>
    <property type="match status" value="1"/>
</dbReference>
<protein>
    <recommendedName>
        <fullName evidence="3">Type II toxin-antitoxin system RelE/ParE family toxin</fullName>
    </recommendedName>
</protein>
<evidence type="ECO:0008006" key="3">
    <source>
        <dbReference type="Google" id="ProtNLM"/>
    </source>
</evidence>
<dbReference type="EMBL" id="JACIBY010000005">
    <property type="protein sequence ID" value="MBB3838771.1"/>
    <property type="molecule type" value="Genomic_DNA"/>
</dbReference>
<comment type="caution">
    <text evidence="1">The sequence shown here is derived from an EMBL/GenBank/DDBJ whole genome shotgun (WGS) entry which is preliminary data.</text>
</comment>
<dbReference type="InterPro" id="IPR009387">
    <property type="entry name" value="HigB-2"/>
</dbReference>